<proteinExistence type="predicted"/>
<dbReference type="InterPro" id="IPR029070">
    <property type="entry name" value="Chitinase_insertion_sf"/>
</dbReference>
<evidence type="ECO:0000256" key="1">
    <source>
        <dbReference type="ARBA" id="ARBA00022460"/>
    </source>
</evidence>
<dbReference type="RefSeq" id="XP_018497161.1">
    <property type="nucleotide sequence ID" value="XM_018641645.2"/>
</dbReference>
<keyword evidence="3" id="KW-0732">Signal</keyword>
<dbReference type="InterPro" id="IPR000618">
    <property type="entry name" value="Insect_cuticle"/>
</dbReference>
<name>A0AAJ7L8L1_9ACAR</name>
<dbReference type="AlphaFoldDB" id="A0AAJ7L8L1"/>
<dbReference type="PROSITE" id="PS51155">
    <property type="entry name" value="CHIT_BIND_RR_2"/>
    <property type="match status" value="2"/>
</dbReference>
<accession>A0AAJ7L8L1</accession>
<dbReference type="Pfam" id="PF00379">
    <property type="entry name" value="Chitin_bind_4"/>
    <property type="match status" value="2"/>
</dbReference>
<dbReference type="Gene3D" id="3.10.50.10">
    <property type="match status" value="2"/>
</dbReference>
<dbReference type="PANTHER" id="PTHR10380">
    <property type="entry name" value="CUTICLE PROTEIN"/>
    <property type="match status" value="1"/>
</dbReference>
<protein>
    <submittedName>
        <fullName evidence="5">Cuticle protein 18.6</fullName>
    </submittedName>
</protein>
<keyword evidence="4" id="KW-1185">Reference proteome</keyword>
<evidence type="ECO:0000313" key="4">
    <source>
        <dbReference type="Proteomes" id="UP000694867"/>
    </source>
</evidence>
<evidence type="ECO:0000256" key="2">
    <source>
        <dbReference type="PROSITE-ProRule" id="PRU00497"/>
    </source>
</evidence>
<reference evidence="5" key="1">
    <citation type="submission" date="2025-08" db="UniProtKB">
        <authorList>
            <consortium name="RefSeq"/>
        </authorList>
    </citation>
    <scope>IDENTIFICATION</scope>
</reference>
<evidence type="ECO:0000313" key="5">
    <source>
        <dbReference type="RefSeq" id="XP_018497161.1"/>
    </source>
</evidence>
<keyword evidence="1 2" id="KW-0193">Cuticle</keyword>
<sequence length="316" mass="32552">MFAKIAIASAVAVAAAQATGLGYGASSYGAASYGAPSYGGYGQAIAAPAYGGYGHAAPLAYAAAAPVVAKAQIAYPPQPYKFGYDSVDEYGTKQSRHEVSDEYNNKKGSYSFSDAHGIARQVDYVADGHGFRASIKTNEPGTAPSAPAAAHYNAAPVAIKAVAAAPIIAYPPQPYKFGYDSVDEYGTKQSRHEVSDEHNNKKGSYSFTDARGISRHVEYVADGHGFRAQIKTNEPGTASSAPAAAHYDAHPIAIKAVAAAPVAAYAKAPIATYAKAPIATYAKAPVAYAAPIAHAAPVASYGHGSYGHGSYGHGHY</sequence>
<gene>
    <name evidence="5" type="primary">LOC100903298</name>
</gene>
<dbReference type="GO" id="GO:0062129">
    <property type="term" value="C:chitin-based extracellular matrix"/>
    <property type="evidence" value="ECO:0007669"/>
    <property type="project" value="TreeGrafter"/>
</dbReference>
<feature type="chain" id="PRO_5042477773" evidence="3">
    <location>
        <begin position="19"/>
        <end position="316"/>
    </location>
</feature>
<dbReference type="GO" id="GO:0008010">
    <property type="term" value="F:structural constituent of chitin-based larval cuticle"/>
    <property type="evidence" value="ECO:0007669"/>
    <property type="project" value="TreeGrafter"/>
</dbReference>
<dbReference type="KEGG" id="goe:100903298"/>
<dbReference type="PANTHER" id="PTHR10380:SF173">
    <property type="entry name" value="CUTICULAR PROTEIN 47EF, ISOFORM C-RELATED"/>
    <property type="match status" value="1"/>
</dbReference>
<evidence type="ECO:0000256" key="3">
    <source>
        <dbReference type="SAM" id="SignalP"/>
    </source>
</evidence>
<dbReference type="Proteomes" id="UP000694867">
    <property type="component" value="Unplaced"/>
</dbReference>
<organism evidence="4 5">
    <name type="scientific">Galendromus occidentalis</name>
    <name type="common">western predatory mite</name>
    <dbReference type="NCBI Taxonomy" id="34638"/>
    <lineage>
        <taxon>Eukaryota</taxon>
        <taxon>Metazoa</taxon>
        <taxon>Ecdysozoa</taxon>
        <taxon>Arthropoda</taxon>
        <taxon>Chelicerata</taxon>
        <taxon>Arachnida</taxon>
        <taxon>Acari</taxon>
        <taxon>Parasitiformes</taxon>
        <taxon>Mesostigmata</taxon>
        <taxon>Gamasina</taxon>
        <taxon>Phytoseioidea</taxon>
        <taxon>Phytoseiidae</taxon>
        <taxon>Typhlodrominae</taxon>
        <taxon>Galendromus</taxon>
    </lineage>
</organism>
<dbReference type="InterPro" id="IPR050468">
    <property type="entry name" value="Cuticle_Struct_Prot"/>
</dbReference>
<feature type="signal peptide" evidence="3">
    <location>
        <begin position="1"/>
        <end position="18"/>
    </location>
</feature>
<dbReference type="GeneID" id="100903298"/>